<dbReference type="PATRIC" id="fig|999552.6.peg.914"/>
<evidence type="ECO:0008006" key="3">
    <source>
        <dbReference type="Google" id="ProtNLM"/>
    </source>
</evidence>
<dbReference type="InterPro" id="IPR022201">
    <property type="entry name" value="DUF3726"/>
</dbReference>
<dbReference type="KEGG" id="lmd:METH_04590"/>
<evidence type="ECO:0000313" key="2">
    <source>
        <dbReference type="Proteomes" id="UP000018780"/>
    </source>
</evidence>
<name>V9VT86_9RHOB</name>
<accession>V9VT86</accession>
<dbReference type="Pfam" id="PF12525">
    <property type="entry name" value="DUF3726"/>
    <property type="match status" value="1"/>
</dbReference>
<gene>
    <name evidence="1" type="ORF">METH_04590</name>
</gene>
<sequence length="215" mass="22478">MNHSLNEIEAMCKRAARGAGLSWGLAEEAAKGTRWLSAFGFPGAELLAALLELNDRLPPADFAPSALAGVWTAPSGRMSPLIAGAALSDCAVQLMDAGRIEMERVCVPLLLVPFAAGAALRLETPVAVEWAGARLATDGRQLCAQGAPDAYTAMLAEKVAFTAPAEMTERREPVLRGSAPAEAWNRLGVLAHRTYAPATEASRLRGAGAGLSDND</sequence>
<evidence type="ECO:0000313" key="1">
    <source>
        <dbReference type="EMBL" id="AHD00087.1"/>
    </source>
</evidence>
<protein>
    <recommendedName>
        <fullName evidence="3">DUF3726 domain-containing protein</fullName>
    </recommendedName>
</protein>
<dbReference type="AlphaFoldDB" id="V9VT86"/>
<reference evidence="1 2" key="1">
    <citation type="submission" date="2013-09" db="EMBL/GenBank/DDBJ databases">
        <authorList>
            <consortium name="DOE Joint Genome Institute"/>
            <person name="Klenk H.-P."/>
            <person name="Huntemann M."/>
            <person name="Han J."/>
            <person name="Chen A."/>
            <person name="Kyrpides N."/>
            <person name="Mavromatis K."/>
            <person name="Markowitz V."/>
            <person name="Palaniappan K."/>
            <person name="Ivanova N."/>
            <person name="Schaumberg A."/>
            <person name="Pati A."/>
            <person name="Liolios K."/>
            <person name="Nordberg H.P."/>
            <person name="Cantor M.N."/>
            <person name="Hua S.X."/>
            <person name="Woyke T."/>
        </authorList>
    </citation>
    <scope>NUCLEOTIDE SEQUENCE [LARGE SCALE GENOMIC DNA]</scope>
    <source>
        <strain evidence="1 2">DSM 14336</strain>
    </source>
</reference>
<dbReference type="STRING" id="999552.METH_04590"/>
<dbReference type="OrthoDB" id="8420038at2"/>
<dbReference type="RefSeq" id="WP_024089209.1">
    <property type="nucleotide sequence ID" value="NC_023135.1"/>
</dbReference>
<dbReference type="Proteomes" id="UP000018780">
    <property type="component" value="Chromosome"/>
</dbReference>
<keyword evidence="2" id="KW-1185">Reference proteome</keyword>
<organism evidence="1 2">
    <name type="scientific">Leisingera methylohalidivorans DSM 14336</name>
    <dbReference type="NCBI Taxonomy" id="999552"/>
    <lineage>
        <taxon>Bacteria</taxon>
        <taxon>Pseudomonadati</taxon>
        <taxon>Pseudomonadota</taxon>
        <taxon>Alphaproteobacteria</taxon>
        <taxon>Rhodobacterales</taxon>
        <taxon>Roseobacteraceae</taxon>
        <taxon>Leisingera</taxon>
    </lineage>
</organism>
<proteinExistence type="predicted"/>
<dbReference type="HOGENOM" id="CLU_1276806_0_0_5"/>
<dbReference type="EMBL" id="CP006773">
    <property type="protein sequence ID" value="AHD00087.1"/>
    <property type="molecule type" value="Genomic_DNA"/>
</dbReference>